<dbReference type="SUPFAM" id="SSF56112">
    <property type="entry name" value="Protein kinase-like (PK-like)"/>
    <property type="match status" value="1"/>
</dbReference>
<dbReference type="PANTHER" id="PTHR21310">
    <property type="entry name" value="AMINOGLYCOSIDE PHOSPHOTRANSFERASE-RELATED-RELATED"/>
    <property type="match status" value="1"/>
</dbReference>
<gene>
    <name evidence="2" type="ORF">HLB09_04750</name>
</gene>
<evidence type="ECO:0000313" key="2">
    <source>
        <dbReference type="EMBL" id="NNH22408.1"/>
    </source>
</evidence>
<dbReference type="RefSeq" id="WP_171202266.1">
    <property type="nucleotide sequence ID" value="NZ_BAAANP010000012.1"/>
</dbReference>
<dbReference type="InterPro" id="IPR051678">
    <property type="entry name" value="AGP_Transferase"/>
</dbReference>
<keyword evidence="2" id="KW-0808">Transferase</keyword>
<dbReference type="InterPro" id="IPR011009">
    <property type="entry name" value="Kinase-like_dom_sf"/>
</dbReference>
<organism evidence="2 3">
    <name type="scientific">Pseudokineococcus marinus</name>
    <dbReference type="NCBI Taxonomy" id="351215"/>
    <lineage>
        <taxon>Bacteria</taxon>
        <taxon>Bacillati</taxon>
        <taxon>Actinomycetota</taxon>
        <taxon>Actinomycetes</taxon>
        <taxon>Kineosporiales</taxon>
        <taxon>Kineosporiaceae</taxon>
        <taxon>Pseudokineococcus</taxon>
    </lineage>
</organism>
<keyword evidence="3" id="KW-1185">Reference proteome</keyword>
<dbReference type="Pfam" id="PF01636">
    <property type="entry name" value="APH"/>
    <property type="match status" value="1"/>
</dbReference>
<reference evidence="2 3" key="1">
    <citation type="submission" date="2020-05" db="EMBL/GenBank/DDBJ databases">
        <title>MicrobeNet Type strains.</title>
        <authorList>
            <person name="Nicholson A.C."/>
        </authorList>
    </citation>
    <scope>NUCLEOTIDE SEQUENCE [LARGE SCALE GENOMIC DNA]</scope>
    <source>
        <strain evidence="2 3">JCM 14547</strain>
    </source>
</reference>
<name>A0A849BY08_9ACTN</name>
<dbReference type="AlphaFoldDB" id="A0A849BY08"/>
<feature type="domain" description="Aminoglycoside phosphotransferase" evidence="1">
    <location>
        <begin position="19"/>
        <end position="209"/>
    </location>
</feature>
<dbReference type="InterPro" id="IPR002575">
    <property type="entry name" value="Aminoglycoside_PTrfase"/>
</dbReference>
<protein>
    <submittedName>
        <fullName evidence="2">Phosphotransferase</fullName>
    </submittedName>
</protein>
<dbReference type="Proteomes" id="UP000555552">
    <property type="component" value="Unassembled WGS sequence"/>
</dbReference>
<comment type="caution">
    <text evidence="2">The sequence shown here is derived from an EMBL/GenBank/DDBJ whole genome shotgun (WGS) entry which is preliminary data.</text>
</comment>
<evidence type="ECO:0000313" key="3">
    <source>
        <dbReference type="Proteomes" id="UP000555552"/>
    </source>
</evidence>
<sequence length="247" mass="26268">MPDVQVVVAHRARATLRVGDVFLKVDPDRAGIDAEVAAMAAVAVPTPRVLWRRHPVLAIERVPGAALGTFGQPSPVGPASWVAAGAAVRSVHRTPLPGRAATAPVDGLARRLEEACAWFLAHDVVPADVVRRNRELALVALRPRTTCFTHGDLQPDHVFVEHDVVTGVIDWSGAGAGDPLLDLAVLTLGHPEHLDHVVDGYGGDVDRDVVRAWWAFRCLTAVPWLAEHGFGPPGDYPETAVLLAAAG</sequence>
<dbReference type="PANTHER" id="PTHR21310:SF40">
    <property type="entry name" value="AMINOGLYCOSIDE PHOSPHOTRANSFERASE DOMAIN-CONTAINING PROTEIN-RELATED"/>
    <property type="match status" value="1"/>
</dbReference>
<proteinExistence type="predicted"/>
<dbReference type="GO" id="GO:0016740">
    <property type="term" value="F:transferase activity"/>
    <property type="evidence" value="ECO:0007669"/>
    <property type="project" value="UniProtKB-KW"/>
</dbReference>
<evidence type="ECO:0000259" key="1">
    <source>
        <dbReference type="Pfam" id="PF01636"/>
    </source>
</evidence>
<dbReference type="EMBL" id="JABEMA010000039">
    <property type="protein sequence ID" value="NNH22408.1"/>
    <property type="molecule type" value="Genomic_DNA"/>
</dbReference>
<dbReference type="Gene3D" id="3.90.1200.10">
    <property type="match status" value="1"/>
</dbReference>
<accession>A0A849BY08</accession>